<keyword evidence="3" id="KW-0813">Transport</keyword>
<dbReference type="InterPro" id="IPR002524">
    <property type="entry name" value="Cation_efflux"/>
</dbReference>
<evidence type="ECO:0000256" key="6">
    <source>
        <dbReference type="ARBA" id="ARBA00022989"/>
    </source>
</evidence>
<keyword evidence="5" id="KW-0862">Zinc</keyword>
<evidence type="ECO:0000259" key="11">
    <source>
        <dbReference type="Pfam" id="PF16916"/>
    </source>
</evidence>
<evidence type="ECO:0000256" key="8">
    <source>
        <dbReference type="SAM" id="MobiDB-lite"/>
    </source>
</evidence>
<dbReference type="PANTHER" id="PTHR45820">
    <property type="entry name" value="FI23527P1"/>
    <property type="match status" value="1"/>
</dbReference>
<keyword evidence="7 9" id="KW-0472">Membrane</keyword>
<accession>A0A0A1SZ73</accession>
<evidence type="ECO:0000256" key="5">
    <source>
        <dbReference type="ARBA" id="ARBA00022833"/>
    </source>
</evidence>
<feature type="region of interest" description="Disordered" evidence="8">
    <location>
        <begin position="364"/>
        <end position="394"/>
    </location>
</feature>
<dbReference type="GO" id="GO:0005385">
    <property type="term" value="F:zinc ion transmembrane transporter activity"/>
    <property type="evidence" value="ECO:0007669"/>
    <property type="project" value="TreeGrafter"/>
</dbReference>
<feature type="region of interest" description="Disordered" evidence="8">
    <location>
        <begin position="141"/>
        <end position="197"/>
    </location>
</feature>
<sequence length="425" mass="46119">MAGFKFGRKQRLITTIIISMVFFAVEMSAGLYTGSLALVADAFHYLSDLLGFLVALVALIMSEQTDIPKEYTFGWQRATLLGAFFNGVFLLALGISILVQAIERFTSPNHIDNPKVVFVVGCIGLGLNLLVLSFLHDHDPEGGHSHGHSHSHSHGQSESHSHGHSHGHSHSHSHAEKHAHSEDEFGMTSDSVSEVEARELPPTHKHYQHKHAIVKAMKAGHDLGMMGVIIHVIGDAINNVGVIISALVIWKGTGDARFYIDPAIGVFIAVMIFCTAIPLTKGSGKILLQVAPDGINLEDVRYDMEMIPGVKSVHELHIWRLNQVKSIASAHVVVDDTTIQNFQTTAKTIMECLHAYGVHSATLQPEAAPGPSSPTSPTIKLVQSGESGKPIPRRQRSSCQLECSTLCGKKRCCPPVEVTAADDLF</sequence>
<evidence type="ECO:0000256" key="7">
    <source>
        <dbReference type="ARBA" id="ARBA00023136"/>
    </source>
</evidence>
<dbReference type="InterPro" id="IPR036837">
    <property type="entry name" value="Cation_efflux_CTD_sf"/>
</dbReference>
<feature type="transmembrane region" description="Helical" evidence="9">
    <location>
        <begin position="12"/>
        <end position="30"/>
    </location>
</feature>
<evidence type="ECO:0000256" key="3">
    <source>
        <dbReference type="ARBA" id="ARBA00022448"/>
    </source>
</evidence>
<evidence type="ECO:0000256" key="9">
    <source>
        <dbReference type="SAM" id="Phobius"/>
    </source>
</evidence>
<evidence type="ECO:0000256" key="2">
    <source>
        <dbReference type="ARBA" id="ARBA00008873"/>
    </source>
</evidence>
<feature type="transmembrane region" description="Helical" evidence="9">
    <location>
        <begin position="80"/>
        <end position="102"/>
    </location>
</feature>
<dbReference type="SUPFAM" id="SSF160240">
    <property type="entry name" value="Cation efflux protein cytoplasmic domain-like"/>
    <property type="match status" value="1"/>
</dbReference>
<protein>
    <submittedName>
        <fullName evidence="12">Putative Cation efflux system protein czcD</fullName>
    </submittedName>
</protein>
<dbReference type="Proteomes" id="UP000039046">
    <property type="component" value="Unassembled WGS sequence"/>
</dbReference>
<dbReference type="Gene3D" id="1.20.1510.10">
    <property type="entry name" value="Cation efflux protein transmembrane domain"/>
    <property type="match status" value="1"/>
</dbReference>
<evidence type="ECO:0000313" key="13">
    <source>
        <dbReference type="Proteomes" id="UP000039046"/>
    </source>
</evidence>
<dbReference type="SUPFAM" id="SSF161111">
    <property type="entry name" value="Cation efflux protein transmembrane domain-like"/>
    <property type="match status" value="1"/>
</dbReference>
<feature type="domain" description="Cation efflux protein transmembrane" evidence="10">
    <location>
        <begin position="13"/>
        <end position="288"/>
    </location>
</feature>
<evidence type="ECO:0000256" key="1">
    <source>
        <dbReference type="ARBA" id="ARBA00004141"/>
    </source>
</evidence>
<dbReference type="Pfam" id="PF16916">
    <property type="entry name" value="ZT_dimer"/>
    <property type="match status" value="1"/>
</dbReference>
<feature type="domain" description="Cation efflux protein cytoplasmic" evidence="11">
    <location>
        <begin position="292"/>
        <end position="366"/>
    </location>
</feature>
<dbReference type="HOGENOM" id="CLU_013430_4_0_1"/>
<evidence type="ECO:0000313" key="12">
    <source>
        <dbReference type="EMBL" id="CEJ85066.1"/>
    </source>
</evidence>
<feature type="transmembrane region" description="Helical" evidence="9">
    <location>
        <begin position="114"/>
        <end position="135"/>
    </location>
</feature>
<dbReference type="NCBIfam" id="TIGR01297">
    <property type="entry name" value="CDF"/>
    <property type="match status" value="1"/>
</dbReference>
<evidence type="ECO:0000256" key="4">
    <source>
        <dbReference type="ARBA" id="ARBA00022692"/>
    </source>
</evidence>
<dbReference type="InterPro" id="IPR027470">
    <property type="entry name" value="Cation_efflux_CTD"/>
</dbReference>
<keyword evidence="6 9" id="KW-1133">Transmembrane helix</keyword>
<evidence type="ECO:0000259" key="10">
    <source>
        <dbReference type="Pfam" id="PF01545"/>
    </source>
</evidence>
<feature type="compositionally biased region" description="Basic residues" evidence="8">
    <location>
        <begin position="162"/>
        <end position="172"/>
    </location>
</feature>
<dbReference type="InterPro" id="IPR027469">
    <property type="entry name" value="Cation_efflux_TMD_sf"/>
</dbReference>
<dbReference type="InterPro" id="IPR058533">
    <property type="entry name" value="Cation_efflux_TM"/>
</dbReference>
<gene>
    <name evidence="12" type="ORF">VHEMI03661</name>
</gene>
<comment type="subcellular location">
    <subcellularLocation>
        <location evidence="1">Membrane</location>
        <topology evidence="1">Multi-pass membrane protein</topology>
    </subcellularLocation>
</comment>
<keyword evidence="4 9" id="KW-0812">Transmembrane</keyword>
<name>A0A0A1SZ73_9HYPO</name>
<dbReference type="GO" id="GO:0016020">
    <property type="term" value="C:membrane"/>
    <property type="evidence" value="ECO:0007669"/>
    <property type="project" value="UniProtKB-SubCell"/>
</dbReference>
<dbReference type="EMBL" id="CDHN01000002">
    <property type="protein sequence ID" value="CEJ85066.1"/>
    <property type="molecule type" value="Genomic_DNA"/>
</dbReference>
<dbReference type="AlphaFoldDB" id="A0A0A1SZ73"/>
<dbReference type="STRING" id="1531966.A0A0A1SZ73"/>
<feature type="transmembrane region" description="Helical" evidence="9">
    <location>
        <begin position="223"/>
        <end position="250"/>
    </location>
</feature>
<organism evidence="12 13">
    <name type="scientific">[Torrubiella] hemipterigena</name>
    <dbReference type="NCBI Taxonomy" id="1531966"/>
    <lineage>
        <taxon>Eukaryota</taxon>
        <taxon>Fungi</taxon>
        <taxon>Dikarya</taxon>
        <taxon>Ascomycota</taxon>
        <taxon>Pezizomycotina</taxon>
        <taxon>Sordariomycetes</taxon>
        <taxon>Hypocreomycetidae</taxon>
        <taxon>Hypocreales</taxon>
        <taxon>Clavicipitaceae</taxon>
        <taxon>Clavicipitaceae incertae sedis</taxon>
        <taxon>'Torrubiella' clade</taxon>
    </lineage>
</organism>
<dbReference type="OrthoDB" id="9944568at2759"/>
<reference evidence="12 13" key="1">
    <citation type="journal article" date="2015" name="Genome Announc.">
        <title>Draft Genome Sequence and Gene Annotation of the Entomopathogenic Fungus Verticillium hemipterigenum.</title>
        <authorList>
            <person name="Horn F."/>
            <person name="Habel A."/>
            <person name="Scharf D.H."/>
            <person name="Dworschak J."/>
            <person name="Brakhage A.A."/>
            <person name="Guthke R."/>
            <person name="Hertweck C."/>
            <person name="Linde J."/>
        </authorList>
    </citation>
    <scope>NUCLEOTIDE SEQUENCE [LARGE SCALE GENOMIC DNA]</scope>
</reference>
<feature type="transmembrane region" description="Helical" evidence="9">
    <location>
        <begin position="42"/>
        <end position="60"/>
    </location>
</feature>
<comment type="similarity">
    <text evidence="2">Belongs to the cation diffusion facilitator (CDF) transporter (TC 2.A.4) family. SLC30A subfamily.</text>
</comment>
<keyword evidence="13" id="KW-1185">Reference proteome</keyword>
<feature type="compositionally biased region" description="Basic and acidic residues" evidence="8">
    <location>
        <begin position="173"/>
        <end position="183"/>
    </location>
</feature>
<proteinExistence type="inferred from homology"/>
<dbReference type="GO" id="GO:0006882">
    <property type="term" value="P:intracellular zinc ion homeostasis"/>
    <property type="evidence" value="ECO:0007669"/>
    <property type="project" value="TreeGrafter"/>
</dbReference>
<dbReference type="PANTHER" id="PTHR45820:SF5">
    <property type="entry name" value="DIFFUSION FACILITATOR FAMILY METAL ION TRANSPORTER, PUTATIVE-RELATED"/>
    <property type="match status" value="1"/>
</dbReference>
<feature type="transmembrane region" description="Helical" evidence="9">
    <location>
        <begin position="256"/>
        <end position="279"/>
    </location>
</feature>
<dbReference type="Pfam" id="PF01545">
    <property type="entry name" value="Cation_efflux"/>
    <property type="match status" value="1"/>
</dbReference>